<evidence type="ECO:0000256" key="1">
    <source>
        <dbReference type="SAM" id="MobiDB-lite"/>
    </source>
</evidence>
<comment type="caution">
    <text evidence="4">The sequence shown here is derived from an EMBL/GenBank/DDBJ whole genome shotgun (WGS) entry which is preliminary data.</text>
</comment>
<evidence type="ECO:0000256" key="2">
    <source>
        <dbReference type="SAM" id="SignalP"/>
    </source>
</evidence>
<feature type="domain" description="Peptidase M11 gametolysin" evidence="3">
    <location>
        <begin position="208"/>
        <end position="390"/>
    </location>
</feature>
<dbReference type="EMBL" id="JALLBG020000171">
    <property type="protein sequence ID" value="KAL3760784.1"/>
    <property type="molecule type" value="Genomic_DNA"/>
</dbReference>
<gene>
    <name evidence="4" type="ORF">ACHAWU_007850</name>
</gene>
<feature type="region of interest" description="Disordered" evidence="1">
    <location>
        <begin position="72"/>
        <end position="92"/>
    </location>
</feature>
<sequence>MIFSHRVFTAFLIIGSLLHADAKATLRGSAEDSTFVDQHDNVIHRRVLQESQIGTFLMKDIEYDDRVGEVVANNNQERRRELGQTSDRPKRTANIQLPDGTIYKVRNAQAGWASKLKSGKFSVHIPPGAVISSDGIIDVKGKQLDATEITFGKRNGNGLFDRNLLEVDGAIVERTPEQQRNLAALQSSRALQSGTRTVLVVRILLTNGQYSYATQSGLSNDVFGNGVDTSNLKSQYAACSANKLIIDKAPNRSMTSNPNDGTTAISNGVVDIKVDLAVAPGSDGNIRNAVTTKINNPNQLANHVMYCLPGGTMNGIAYAYVNSWNSVYSNEWCNFVSAQMHEIGHNLGYAHSNEGGASYADQTGMMGYSYGQDDGPTMCFNAAKSWQTQWYVSKSTTVDPSAGTCYEGKLLQQRCINCCACEDR</sequence>
<evidence type="ECO:0000313" key="4">
    <source>
        <dbReference type="EMBL" id="KAL3760784.1"/>
    </source>
</evidence>
<evidence type="ECO:0000259" key="3">
    <source>
        <dbReference type="Pfam" id="PF05548"/>
    </source>
</evidence>
<keyword evidence="2" id="KW-0732">Signal</keyword>
<accession>A0ABD3MDU4</accession>
<dbReference type="Proteomes" id="UP001530293">
    <property type="component" value="Unassembled WGS sequence"/>
</dbReference>
<reference evidence="4 5" key="1">
    <citation type="submission" date="2024-10" db="EMBL/GenBank/DDBJ databases">
        <title>Updated reference genomes for cyclostephanoid diatoms.</title>
        <authorList>
            <person name="Roberts W.R."/>
            <person name="Alverson A.J."/>
        </authorList>
    </citation>
    <scope>NUCLEOTIDE SEQUENCE [LARGE SCALE GENOMIC DNA]</scope>
    <source>
        <strain evidence="4 5">AJA232-27</strain>
    </source>
</reference>
<feature type="compositionally biased region" description="Basic and acidic residues" evidence="1">
    <location>
        <begin position="76"/>
        <end position="90"/>
    </location>
</feature>
<evidence type="ECO:0000313" key="5">
    <source>
        <dbReference type="Proteomes" id="UP001530293"/>
    </source>
</evidence>
<dbReference type="InterPro" id="IPR008752">
    <property type="entry name" value="Peptidase_M11"/>
</dbReference>
<organism evidence="4 5">
    <name type="scientific">Discostella pseudostelligera</name>
    <dbReference type="NCBI Taxonomy" id="259834"/>
    <lineage>
        <taxon>Eukaryota</taxon>
        <taxon>Sar</taxon>
        <taxon>Stramenopiles</taxon>
        <taxon>Ochrophyta</taxon>
        <taxon>Bacillariophyta</taxon>
        <taxon>Coscinodiscophyceae</taxon>
        <taxon>Thalassiosirophycidae</taxon>
        <taxon>Stephanodiscales</taxon>
        <taxon>Stephanodiscaceae</taxon>
        <taxon>Discostella</taxon>
    </lineage>
</organism>
<dbReference type="InterPro" id="IPR024079">
    <property type="entry name" value="MetalloPept_cat_dom_sf"/>
</dbReference>
<feature type="signal peptide" evidence="2">
    <location>
        <begin position="1"/>
        <end position="22"/>
    </location>
</feature>
<feature type="chain" id="PRO_5044775289" description="Peptidase M11 gametolysin domain-containing protein" evidence="2">
    <location>
        <begin position="23"/>
        <end position="424"/>
    </location>
</feature>
<dbReference type="Gene3D" id="3.40.390.10">
    <property type="entry name" value="Collagenase (Catalytic Domain)"/>
    <property type="match status" value="1"/>
</dbReference>
<name>A0ABD3MDU4_9STRA</name>
<protein>
    <recommendedName>
        <fullName evidence="3">Peptidase M11 gametolysin domain-containing protein</fullName>
    </recommendedName>
</protein>
<dbReference type="AlphaFoldDB" id="A0ABD3MDU4"/>
<dbReference type="SUPFAM" id="SSF55486">
    <property type="entry name" value="Metalloproteases ('zincins'), catalytic domain"/>
    <property type="match status" value="1"/>
</dbReference>
<dbReference type="Pfam" id="PF05548">
    <property type="entry name" value="Peptidase_M11"/>
    <property type="match status" value="1"/>
</dbReference>
<keyword evidence="5" id="KW-1185">Reference proteome</keyword>
<proteinExistence type="predicted"/>